<keyword evidence="1" id="KW-1133">Transmembrane helix</keyword>
<gene>
    <name evidence="2" type="ORF">MUK42_25322</name>
</gene>
<protein>
    <submittedName>
        <fullName evidence="2">CHD5-like protein</fullName>
    </submittedName>
</protein>
<dbReference type="OrthoDB" id="512018at2759"/>
<dbReference type="AlphaFoldDB" id="A0A9E7KPS5"/>
<proteinExistence type="predicted"/>
<sequence length="273" mass="31172">MPVGSLSSRPRSRHLLLLRHRRFNHDPRTPVASRMNGGTSGSGSGSLSPLFIFFLVGVLQILDGLLDFVKRKGMHSAEEVQLRKEIKQLLKEASSLSTPSTFAQSAKLRRLAAAKEKELLRKQEEHRKEKSWFYELCGRVLLVIKVLLYATLVLQFWGVPVAAVPHHLLQPFGKIFIAHCSPDVEIINIVYSKKWASGAILNDIVTFTLTFFHFYQMQDIVLESWKFCYRSNHGRDSSLADFNFSRQQILVAKTLERISQLLILEMILPNLRS</sequence>
<dbReference type="Proteomes" id="UP001055439">
    <property type="component" value="Chromosome 8"/>
</dbReference>
<dbReference type="Pfam" id="PF04420">
    <property type="entry name" value="CHD5"/>
    <property type="match status" value="1"/>
</dbReference>
<accession>A0A9E7KPS5</accession>
<name>A0A9E7KPS5_9LILI</name>
<reference evidence="2" key="1">
    <citation type="submission" date="2022-05" db="EMBL/GenBank/DDBJ databases">
        <title>The Musa troglodytarum L. genome provides insights into the mechanism of non-climacteric behaviour and enrichment of carotenoids.</title>
        <authorList>
            <person name="Wang J."/>
        </authorList>
    </citation>
    <scope>NUCLEOTIDE SEQUENCE</scope>
    <source>
        <tissue evidence="2">Leaf</tissue>
    </source>
</reference>
<feature type="transmembrane region" description="Helical" evidence="1">
    <location>
        <begin position="47"/>
        <end position="66"/>
    </location>
</feature>
<dbReference type="InterPro" id="IPR028945">
    <property type="entry name" value="Get1"/>
</dbReference>
<keyword evidence="3" id="KW-1185">Reference proteome</keyword>
<dbReference type="GO" id="GO:0071816">
    <property type="term" value="P:tail-anchored membrane protein insertion into ER membrane"/>
    <property type="evidence" value="ECO:0007669"/>
    <property type="project" value="InterPro"/>
</dbReference>
<evidence type="ECO:0000313" key="3">
    <source>
        <dbReference type="Proteomes" id="UP001055439"/>
    </source>
</evidence>
<dbReference type="EMBL" id="CP097510">
    <property type="protein sequence ID" value="URE22925.1"/>
    <property type="molecule type" value="Genomic_DNA"/>
</dbReference>
<keyword evidence="1" id="KW-0812">Transmembrane</keyword>
<evidence type="ECO:0000256" key="1">
    <source>
        <dbReference type="SAM" id="Phobius"/>
    </source>
</evidence>
<evidence type="ECO:0000313" key="2">
    <source>
        <dbReference type="EMBL" id="URE22925.1"/>
    </source>
</evidence>
<feature type="transmembrane region" description="Helical" evidence="1">
    <location>
        <begin position="136"/>
        <end position="157"/>
    </location>
</feature>
<organism evidence="2 3">
    <name type="scientific">Musa troglodytarum</name>
    <name type="common">fe'i banana</name>
    <dbReference type="NCBI Taxonomy" id="320322"/>
    <lineage>
        <taxon>Eukaryota</taxon>
        <taxon>Viridiplantae</taxon>
        <taxon>Streptophyta</taxon>
        <taxon>Embryophyta</taxon>
        <taxon>Tracheophyta</taxon>
        <taxon>Spermatophyta</taxon>
        <taxon>Magnoliopsida</taxon>
        <taxon>Liliopsida</taxon>
        <taxon>Zingiberales</taxon>
        <taxon>Musaceae</taxon>
        <taxon>Musa</taxon>
    </lineage>
</organism>
<keyword evidence="1" id="KW-0472">Membrane</keyword>